<keyword evidence="3" id="KW-1185">Reference proteome</keyword>
<proteinExistence type="predicted"/>
<protein>
    <submittedName>
        <fullName evidence="2">Uncharacterized protein</fullName>
    </submittedName>
</protein>
<evidence type="ECO:0000256" key="1">
    <source>
        <dbReference type="SAM" id="Phobius"/>
    </source>
</evidence>
<sequence>MSIPVARDQGSSRPNPSFFGSIDPFCWIMVIPLLLVAVFTTLEVSLPVGLGLVALGVVVLLVDATINWRWYRTWGNKPVSRDSRPRKR</sequence>
<evidence type="ECO:0000313" key="2">
    <source>
        <dbReference type="EMBL" id="PRW64869.1"/>
    </source>
</evidence>
<feature type="transmembrane region" description="Helical" evidence="1">
    <location>
        <begin position="21"/>
        <end position="42"/>
    </location>
</feature>
<keyword evidence="1" id="KW-1133">Transmembrane helix</keyword>
<dbReference type="EMBL" id="PVSR01000002">
    <property type="protein sequence ID" value="PRW64869.1"/>
    <property type="molecule type" value="Genomic_DNA"/>
</dbReference>
<keyword evidence="1" id="KW-0472">Membrane</keyword>
<name>A0A2T0H0I6_ACTMO</name>
<gene>
    <name evidence="2" type="ORF">CEP50_03380</name>
</gene>
<dbReference type="AlphaFoldDB" id="A0A2T0H0I6"/>
<feature type="transmembrane region" description="Helical" evidence="1">
    <location>
        <begin position="48"/>
        <end position="71"/>
    </location>
</feature>
<accession>A0A2T0H0I6</accession>
<dbReference type="RefSeq" id="WP_106112434.1">
    <property type="nucleotide sequence ID" value="NZ_PVSR01000002.1"/>
</dbReference>
<reference evidence="2 3" key="1">
    <citation type="submission" date="2018-03" db="EMBL/GenBank/DDBJ databases">
        <title>Actinopolyspora mortivallis from Sahara, screening for active biomolecules.</title>
        <authorList>
            <person name="Selama O."/>
            <person name="Wellington E.M.H."/>
            <person name="Hacene H."/>
        </authorList>
    </citation>
    <scope>NUCLEOTIDE SEQUENCE [LARGE SCALE GENOMIC DNA]</scope>
    <source>
        <strain evidence="2 3">M5A</strain>
    </source>
</reference>
<dbReference type="Proteomes" id="UP000239352">
    <property type="component" value="Unassembled WGS sequence"/>
</dbReference>
<evidence type="ECO:0000313" key="3">
    <source>
        <dbReference type="Proteomes" id="UP000239352"/>
    </source>
</evidence>
<organism evidence="2 3">
    <name type="scientific">Actinopolyspora mortivallis</name>
    <dbReference type="NCBI Taxonomy" id="33906"/>
    <lineage>
        <taxon>Bacteria</taxon>
        <taxon>Bacillati</taxon>
        <taxon>Actinomycetota</taxon>
        <taxon>Actinomycetes</taxon>
        <taxon>Actinopolysporales</taxon>
        <taxon>Actinopolysporaceae</taxon>
        <taxon>Actinopolyspora</taxon>
    </lineage>
</organism>
<comment type="caution">
    <text evidence="2">The sequence shown here is derived from an EMBL/GenBank/DDBJ whole genome shotgun (WGS) entry which is preliminary data.</text>
</comment>
<keyword evidence="1" id="KW-0812">Transmembrane</keyword>
<dbReference type="InParanoid" id="A0A2T0H0I6"/>